<comment type="caution">
    <text evidence="1">The sequence shown here is derived from an EMBL/GenBank/DDBJ whole genome shotgun (WGS) entry which is preliminary data.</text>
</comment>
<sequence>MESSTITLKKSDFSFLQDFKHVVDLILSGSHQDEVGKAMTQLDERIQHGRRVLKELPGLQYVKEEQEEILAREQAILDIKKEQFQRYLSLPAFDNTTPP</sequence>
<evidence type="ECO:0000313" key="2">
    <source>
        <dbReference type="Proteomes" id="UP000605846"/>
    </source>
</evidence>
<reference evidence="1" key="1">
    <citation type="submission" date="2020-01" db="EMBL/GenBank/DDBJ databases">
        <title>Genome Sequencing of Three Apophysomyces-Like Fungal Strains Confirms a Novel Fungal Genus in the Mucoromycota with divergent Burkholderia-like Endosymbiotic Bacteria.</title>
        <authorList>
            <person name="Stajich J.E."/>
            <person name="Macias A.M."/>
            <person name="Carter-House D."/>
            <person name="Lovett B."/>
            <person name="Kasson L.R."/>
            <person name="Berry K."/>
            <person name="Grigoriev I."/>
            <person name="Chang Y."/>
            <person name="Spatafora J."/>
            <person name="Kasson M.T."/>
        </authorList>
    </citation>
    <scope>NUCLEOTIDE SEQUENCE</scope>
    <source>
        <strain evidence="1">NRRL A-21654</strain>
    </source>
</reference>
<name>A0A8H7ETF7_9FUNG</name>
<accession>A0A8H7ETF7</accession>
<dbReference type="OrthoDB" id="5528926at2759"/>
<evidence type="ECO:0008006" key="3">
    <source>
        <dbReference type="Google" id="ProtNLM"/>
    </source>
</evidence>
<proteinExistence type="predicted"/>
<evidence type="ECO:0000313" key="1">
    <source>
        <dbReference type="EMBL" id="KAF7729750.1"/>
    </source>
</evidence>
<protein>
    <recommendedName>
        <fullName evidence="3">Mediator complex subunit 9</fullName>
    </recommendedName>
</protein>
<dbReference type="Proteomes" id="UP000605846">
    <property type="component" value="Unassembled WGS sequence"/>
</dbReference>
<dbReference type="AlphaFoldDB" id="A0A8H7ETF7"/>
<organism evidence="1 2">
    <name type="scientific">Apophysomyces ossiformis</name>
    <dbReference type="NCBI Taxonomy" id="679940"/>
    <lineage>
        <taxon>Eukaryota</taxon>
        <taxon>Fungi</taxon>
        <taxon>Fungi incertae sedis</taxon>
        <taxon>Mucoromycota</taxon>
        <taxon>Mucoromycotina</taxon>
        <taxon>Mucoromycetes</taxon>
        <taxon>Mucorales</taxon>
        <taxon>Mucorineae</taxon>
        <taxon>Mucoraceae</taxon>
        <taxon>Apophysomyces</taxon>
    </lineage>
</organism>
<dbReference type="EMBL" id="JABAYA010000022">
    <property type="protein sequence ID" value="KAF7729750.1"/>
    <property type="molecule type" value="Genomic_DNA"/>
</dbReference>
<gene>
    <name evidence="1" type="ORF">EC973_003828</name>
</gene>
<keyword evidence="2" id="KW-1185">Reference proteome</keyword>